<organism evidence="1 2">
    <name type="scientific">Juglans regia</name>
    <name type="common">English walnut</name>
    <dbReference type="NCBI Taxonomy" id="51240"/>
    <lineage>
        <taxon>Eukaryota</taxon>
        <taxon>Viridiplantae</taxon>
        <taxon>Streptophyta</taxon>
        <taxon>Embryophyta</taxon>
        <taxon>Tracheophyta</taxon>
        <taxon>Spermatophyta</taxon>
        <taxon>Magnoliopsida</taxon>
        <taxon>eudicotyledons</taxon>
        <taxon>Gunneridae</taxon>
        <taxon>Pentapetalae</taxon>
        <taxon>rosids</taxon>
        <taxon>fabids</taxon>
        <taxon>Fagales</taxon>
        <taxon>Juglandaceae</taxon>
        <taxon>Juglans</taxon>
    </lineage>
</organism>
<protein>
    <submittedName>
        <fullName evidence="1">Uncharacterized protein</fullName>
    </submittedName>
</protein>
<dbReference type="PANTHER" id="PTHR33710:SF71">
    <property type="entry name" value="ENDONUCLEASE_EXONUCLEASE_PHOSPHATASE DOMAIN-CONTAINING PROTEIN"/>
    <property type="match status" value="1"/>
</dbReference>
<name>A0A834CZI4_JUGRE</name>
<dbReference type="AlphaFoldDB" id="A0A834CZI4"/>
<comment type="caution">
    <text evidence="1">The sequence shown here is derived from an EMBL/GenBank/DDBJ whole genome shotgun (WGS) entry which is preliminary data.</text>
</comment>
<reference evidence="1" key="2">
    <citation type="submission" date="2020-03" db="EMBL/GenBank/DDBJ databases">
        <title>Walnut 2.0.</title>
        <authorList>
            <person name="Marrano A."/>
            <person name="Britton M."/>
            <person name="Zimin A.V."/>
            <person name="Zaini P.A."/>
            <person name="Workman R."/>
            <person name="Puiu D."/>
            <person name="Bianco L."/>
            <person name="Allen B.J."/>
            <person name="Troggio M."/>
            <person name="Leslie C.A."/>
            <person name="Timp W."/>
            <person name="Dendekar A."/>
            <person name="Salzberg S.L."/>
            <person name="Neale D.B."/>
        </authorList>
    </citation>
    <scope>NUCLEOTIDE SEQUENCE</scope>
    <source>
        <tissue evidence="1">Leaves</tissue>
    </source>
</reference>
<sequence>MEEFRLVLVDCGLVDIGFIGSKFTWCNKRKRSEFTKCRLDMALVNDEWLNLFEVNQVFDLPGQYSDHNPLLIHCLNSVQVEAPKQKGFTQGFKLVITQEGLKVCRDKLKRKVDGYLEEEELKWRQRAKQRWLKDGDRITKFFHKCASQRKQVNTIKQIISEDGSLALSQEEIAKTFQSFYQNLFSSSNPS</sequence>
<dbReference type="PANTHER" id="PTHR33710">
    <property type="entry name" value="BNAC02G09200D PROTEIN"/>
    <property type="match status" value="1"/>
</dbReference>
<evidence type="ECO:0000313" key="2">
    <source>
        <dbReference type="Proteomes" id="UP000619265"/>
    </source>
</evidence>
<reference evidence="1" key="1">
    <citation type="submission" date="2015-10" db="EMBL/GenBank/DDBJ databases">
        <authorList>
            <person name="Martinez-Garcia P.J."/>
            <person name="Crepeau M.W."/>
            <person name="Puiu D."/>
            <person name="Gonzalez-Ibeas D."/>
            <person name="Whalen J."/>
            <person name="Stevens K."/>
            <person name="Paul R."/>
            <person name="Butterfield T."/>
            <person name="Britton M."/>
            <person name="Reagan R."/>
            <person name="Chakraborty S."/>
            <person name="Walawage S.L."/>
            <person name="Vasquez-Gross H.A."/>
            <person name="Cardeno C."/>
            <person name="Famula R."/>
            <person name="Pratt K."/>
            <person name="Kuruganti S."/>
            <person name="Aradhya M.K."/>
            <person name="Leslie C.A."/>
            <person name="Dandekar A.M."/>
            <person name="Salzberg S.L."/>
            <person name="Wegrzyn J.L."/>
            <person name="Langley C.H."/>
            <person name="Neale D.B."/>
        </authorList>
    </citation>
    <scope>NUCLEOTIDE SEQUENCE</scope>
    <source>
        <tissue evidence="1">Leaves</tissue>
    </source>
</reference>
<dbReference type="Gene3D" id="3.60.10.10">
    <property type="entry name" value="Endonuclease/exonuclease/phosphatase"/>
    <property type="match status" value="1"/>
</dbReference>
<proteinExistence type="predicted"/>
<gene>
    <name evidence="1" type="ORF">F2P56_011269</name>
</gene>
<evidence type="ECO:0000313" key="1">
    <source>
        <dbReference type="EMBL" id="KAF5470780.1"/>
    </source>
</evidence>
<dbReference type="EMBL" id="LIHL02000005">
    <property type="protein sequence ID" value="KAF5470780.1"/>
    <property type="molecule type" value="Genomic_DNA"/>
</dbReference>
<dbReference type="SUPFAM" id="SSF56219">
    <property type="entry name" value="DNase I-like"/>
    <property type="match status" value="1"/>
</dbReference>
<feature type="non-terminal residue" evidence="1">
    <location>
        <position position="190"/>
    </location>
</feature>
<dbReference type="Gramene" id="Jr05_10720_p1">
    <property type="protein sequence ID" value="cds.Jr05_10720_p1"/>
    <property type="gene ID" value="Jr05_10720"/>
</dbReference>
<dbReference type="Proteomes" id="UP000619265">
    <property type="component" value="Unassembled WGS sequence"/>
</dbReference>
<dbReference type="InterPro" id="IPR036691">
    <property type="entry name" value="Endo/exonu/phosph_ase_sf"/>
</dbReference>
<accession>A0A834CZI4</accession>